<proteinExistence type="predicted"/>
<keyword evidence="2" id="KW-1185">Reference proteome</keyword>
<comment type="caution">
    <text evidence="1">The sequence shown here is derived from an EMBL/GenBank/DDBJ whole genome shotgun (WGS) entry which is preliminary data.</text>
</comment>
<dbReference type="Proteomes" id="UP001499843">
    <property type="component" value="Unassembled WGS sequence"/>
</dbReference>
<evidence type="ECO:0000313" key="2">
    <source>
        <dbReference type="Proteomes" id="UP001499843"/>
    </source>
</evidence>
<protein>
    <submittedName>
        <fullName evidence="1">Uncharacterized protein</fullName>
    </submittedName>
</protein>
<gene>
    <name evidence="1" type="ORF">GCM10009850_084310</name>
</gene>
<accession>A0ABN3CU43</accession>
<dbReference type="RefSeq" id="WP_344487969.1">
    <property type="nucleotide sequence ID" value="NZ_BAAAQX010000030.1"/>
</dbReference>
<reference evidence="1 2" key="1">
    <citation type="journal article" date="2019" name="Int. J. Syst. Evol. Microbiol.">
        <title>The Global Catalogue of Microorganisms (GCM) 10K type strain sequencing project: providing services to taxonomists for standard genome sequencing and annotation.</title>
        <authorList>
            <consortium name="The Broad Institute Genomics Platform"/>
            <consortium name="The Broad Institute Genome Sequencing Center for Infectious Disease"/>
            <person name="Wu L."/>
            <person name="Ma J."/>
        </authorList>
    </citation>
    <scope>NUCLEOTIDE SEQUENCE [LARGE SCALE GENOMIC DNA]</scope>
    <source>
        <strain evidence="1 2">JCM 16114</strain>
    </source>
</reference>
<sequence length="193" mass="20778">MSDNASMAGTAKVFVSYSKILIKALGEVDYTDPPSHAPNELVAAHLDAAAIFTGVHTGYVTVTVQTTTSAPPLDEGRKWAEVEEVMFPTSIGNMRLFGFMGDTPPPDLPSLTPQGPGVYTLRVHASTRPRIGTPETDEPVEEYLVCTWPTALGRDSAIEAAENLPDLMSTSVRAYRERLQPTGLGRTHGSPRP</sequence>
<name>A0ABN3CU43_9ACTN</name>
<dbReference type="EMBL" id="BAAAQX010000030">
    <property type="protein sequence ID" value="GAA2212969.1"/>
    <property type="molecule type" value="Genomic_DNA"/>
</dbReference>
<evidence type="ECO:0000313" key="1">
    <source>
        <dbReference type="EMBL" id="GAA2212969.1"/>
    </source>
</evidence>
<organism evidence="1 2">
    <name type="scientific">Nonomuraea monospora</name>
    <dbReference type="NCBI Taxonomy" id="568818"/>
    <lineage>
        <taxon>Bacteria</taxon>
        <taxon>Bacillati</taxon>
        <taxon>Actinomycetota</taxon>
        <taxon>Actinomycetes</taxon>
        <taxon>Streptosporangiales</taxon>
        <taxon>Streptosporangiaceae</taxon>
        <taxon>Nonomuraea</taxon>
    </lineage>
</organism>